<accession>A0A6C0FAJ0</accession>
<dbReference type="GO" id="GO:0051537">
    <property type="term" value="F:2 iron, 2 sulfur cluster binding"/>
    <property type="evidence" value="ECO:0007669"/>
    <property type="project" value="TreeGrafter"/>
</dbReference>
<organism evidence="3">
    <name type="scientific">viral metagenome</name>
    <dbReference type="NCBI Taxonomy" id="1070528"/>
    <lineage>
        <taxon>unclassified sequences</taxon>
        <taxon>metagenomes</taxon>
        <taxon>organismal metagenomes</taxon>
    </lineage>
</organism>
<dbReference type="EMBL" id="MN738836">
    <property type="protein sequence ID" value="QHT38886.1"/>
    <property type="molecule type" value="Genomic_DNA"/>
</dbReference>
<dbReference type="SUPFAM" id="SSF89360">
    <property type="entry name" value="HesB-like domain"/>
    <property type="match status" value="1"/>
</dbReference>
<dbReference type="PANTHER" id="PTHR10072">
    <property type="entry name" value="IRON-SULFUR CLUSTER ASSEMBLY PROTEIN"/>
    <property type="match status" value="1"/>
</dbReference>
<reference evidence="3" key="1">
    <citation type="journal article" date="2020" name="Nature">
        <title>Giant virus diversity and host interactions through global metagenomics.</title>
        <authorList>
            <person name="Schulz F."/>
            <person name="Roux S."/>
            <person name="Paez-Espino D."/>
            <person name="Jungbluth S."/>
            <person name="Walsh D.A."/>
            <person name="Denef V.J."/>
            <person name="McMahon K.D."/>
            <person name="Konstantinidis K.T."/>
            <person name="Eloe-Fadrosh E.A."/>
            <person name="Kyrpides N.C."/>
            <person name="Woyke T."/>
        </authorList>
    </citation>
    <scope>NUCLEOTIDE SEQUENCE</scope>
    <source>
        <strain evidence="3">GVMAG-S-ERX556106-38</strain>
    </source>
</reference>
<dbReference type="Pfam" id="PF01521">
    <property type="entry name" value="Fe-S_biosyn"/>
    <property type="match status" value="1"/>
</dbReference>
<dbReference type="GO" id="GO:0016226">
    <property type="term" value="P:iron-sulfur cluster assembly"/>
    <property type="evidence" value="ECO:0007669"/>
    <property type="project" value="InterPro"/>
</dbReference>
<evidence type="ECO:0000259" key="2">
    <source>
        <dbReference type="Pfam" id="PF01521"/>
    </source>
</evidence>
<evidence type="ECO:0000313" key="3">
    <source>
        <dbReference type="EMBL" id="QHT38886.1"/>
    </source>
</evidence>
<protein>
    <recommendedName>
        <fullName evidence="2">Core domain-containing protein</fullName>
    </recommendedName>
</protein>
<evidence type="ECO:0000256" key="1">
    <source>
        <dbReference type="ARBA" id="ARBA00006718"/>
    </source>
</evidence>
<dbReference type="InterPro" id="IPR016092">
    <property type="entry name" value="ATAP"/>
</dbReference>
<comment type="similarity">
    <text evidence="1">Belongs to the HesB/IscA family.</text>
</comment>
<feature type="domain" description="Core" evidence="2">
    <location>
        <begin position="7"/>
        <end position="106"/>
    </location>
</feature>
<sequence length="114" mass="12899">MSKKQIITITKKACEKITQIAKETNKSHIRFYVKGGGCNGFNYMLEPTDDIPDKKDELIKREHYTISVCNHSLMHLLGTEIDWTSDIMGQGFKFENPMAKSKCGCGTSFSSKLM</sequence>
<dbReference type="InterPro" id="IPR050322">
    <property type="entry name" value="Fe-S_cluster_asmbl/transfer"/>
</dbReference>
<dbReference type="AlphaFoldDB" id="A0A6C0FAJ0"/>
<dbReference type="NCBIfam" id="TIGR00049">
    <property type="entry name" value="iron-sulfur cluster assembly accessory protein"/>
    <property type="match status" value="1"/>
</dbReference>
<dbReference type="PANTHER" id="PTHR10072:SF41">
    <property type="entry name" value="IRON-SULFUR CLUSTER ASSEMBLY 1 HOMOLOG, MITOCHONDRIAL"/>
    <property type="match status" value="1"/>
</dbReference>
<name>A0A6C0FAJ0_9ZZZZ</name>
<proteinExistence type="inferred from homology"/>
<dbReference type="InterPro" id="IPR035903">
    <property type="entry name" value="HesB-like_dom_sf"/>
</dbReference>
<dbReference type="Gene3D" id="2.60.300.12">
    <property type="entry name" value="HesB-like domain"/>
    <property type="match status" value="1"/>
</dbReference>
<dbReference type="InterPro" id="IPR000361">
    <property type="entry name" value="ATAP_core_dom"/>
</dbReference>
<dbReference type="GO" id="GO:0005737">
    <property type="term" value="C:cytoplasm"/>
    <property type="evidence" value="ECO:0007669"/>
    <property type="project" value="TreeGrafter"/>
</dbReference>